<name>A0A8D9FSB1_9VIRU</name>
<gene>
    <name evidence="1" type="ORF">SLAVMIC_00631</name>
</gene>
<organism evidence="1">
    <name type="scientific">uncultured marine phage</name>
    <dbReference type="NCBI Taxonomy" id="707152"/>
    <lineage>
        <taxon>Viruses</taxon>
        <taxon>environmental samples</taxon>
    </lineage>
</organism>
<sequence>MYERNDKSLTYKNYIVDKYKWKHLEKDAMKSYTVDWEVYDLLMKETKEERESKKKIEFREKRLSQILDK</sequence>
<protein>
    <submittedName>
        <fullName evidence="1">Uncharacterized protein</fullName>
    </submittedName>
</protein>
<reference evidence="1" key="1">
    <citation type="submission" date="2021-06" db="EMBL/GenBank/DDBJ databases">
        <authorList>
            <person name="Gannon L."/>
            <person name="Redgwell R T."/>
            <person name="Michniewski S."/>
            <person name="Harrison D C."/>
            <person name="Millard A."/>
        </authorList>
    </citation>
    <scope>NUCLEOTIDE SEQUENCE</scope>
</reference>
<accession>A0A8D9FSB1</accession>
<dbReference type="EMBL" id="OU342829">
    <property type="protein sequence ID" value="CAG7581008.1"/>
    <property type="molecule type" value="Genomic_DNA"/>
</dbReference>
<evidence type="ECO:0000313" key="1">
    <source>
        <dbReference type="EMBL" id="CAG7581008.1"/>
    </source>
</evidence>
<proteinExistence type="predicted"/>